<keyword evidence="3" id="KW-1185">Reference proteome</keyword>
<dbReference type="InParanoid" id="A0A0P0VHF9"/>
<evidence type="ECO:0000256" key="1">
    <source>
        <dbReference type="SAM" id="MobiDB-lite"/>
    </source>
</evidence>
<evidence type="ECO:0000313" key="2">
    <source>
        <dbReference type="EMBL" id="BAS78050.1"/>
    </source>
</evidence>
<sequence>MRPFARLFTTAASVAMNALFGDEFAASNGAEHRTILPVMLTDASDNSSHLCQWHIGIGLRHSFRIYLYFNRSVVRTTSFSLFPSDITVGNERSMVLAATVMTHGTAFDTDCGTGPSFPPANTTVIPLATACSVPATSPYPPSDSDSTSTPSFMASSMAARTDASPHVELLSPQQAL</sequence>
<gene>
    <name evidence="2" type="ordered locus">Os02g0270350</name>
    <name evidence="2" type="ORF">OSNPB_020270350</name>
</gene>
<evidence type="ECO:0000313" key="3">
    <source>
        <dbReference type="Proteomes" id="UP000059680"/>
    </source>
</evidence>
<accession>A0A0P0VHF9</accession>
<reference evidence="2 3" key="2">
    <citation type="journal article" date="2013" name="Plant Cell Physiol.">
        <title>Rice Annotation Project Database (RAP-DB): an integrative and interactive database for rice genomics.</title>
        <authorList>
            <person name="Sakai H."/>
            <person name="Lee S.S."/>
            <person name="Tanaka T."/>
            <person name="Numa H."/>
            <person name="Kim J."/>
            <person name="Kawahara Y."/>
            <person name="Wakimoto H."/>
            <person name="Yang C.C."/>
            <person name="Iwamoto M."/>
            <person name="Abe T."/>
            <person name="Yamada Y."/>
            <person name="Muto A."/>
            <person name="Inokuchi H."/>
            <person name="Ikemura T."/>
            <person name="Matsumoto T."/>
            <person name="Sasaki T."/>
            <person name="Itoh T."/>
        </authorList>
    </citation>
    <scope>NUCLEOTIDE SEQUENCE [LARGE SCALE GENOMIC DNA]</scope>
    <source>
        <strain evidence="3">cv. Nipponbare</strain>
    </source>
</reference>
<protein>
    <submittedName>
        <fullName evidence="2">Os02g0270350 protein</fullName>
    </submittedName>
</protein>
<dbReference type="AlphaFoldDB" id="A0A0P0VHF9"/>
<proteinExistence type="predicted"/>
<name>A0A0P0VHF9_ORYSJ</name>
<dbReference type="EMBL" id="AP014958">
    <property type="protein sequence ID" value="BAS78050.1"/>
    <property type="molecule type" value="Genomic_DNA"/>
</dbReference>
<reference evidence="2 3" key="3">
    <citation type="journal article" date="2013" name="Rice">
        <title>Improvement of the Oryza sativa Nipponbare reference genome using next generation sequence and optical map data.</title>
        <authorList>
            <person name="Kawahara Y."/>
            <person name="de la Bastide M."/>
            <person name="Hamilton J.P."/>
            <person name="Kanamori H."/>
            <person name="McCombie W.R."/>
            <person name="Ouyang S."/>
            <person name="Schwartz D.C."/>
            <person name="Tanaka T."/>
            <person name="Wu J."/>
            <person name="Zhou S."/>
            <person name="Childs K.L."/>
            <person name="Davidson R.M."/>
            <person name="Lin H."/>
            <person name="Quesada-Ocampo L."/>
            <person name="Vaillancourt B."/>
            <person name="Sakai H."/>
            <person name="Lee S.S."/>
            <person name="Kim J."/>
            <person name="Numa H."/>
            <person name="Itoh T."/>
            <person name="Buell C.R."/>
            <person name="Matsumoto T."/>
        </authorList>
    </citation>
    <scope>NUCLEOTIDE SEQUENCE [LARGE SCALE GENOMIC DNA]</scope>
    <source>
        <strain evidence="3">cv. Nipponbare</strain>
    </source>
</reference>
<dbReference type="Gramene" id="Os02t0270350-00">
    <property type="protein sequence ID" value="Os02t0270350-00"/>
    <property type="gene ID" value="Os02g0270350"/>
</dbReference>
<feature type="compositionally biased region" description="Low complexity" evidence="1">
    <location>
        <begin position="142"/>
        <end position="151"/>
    </location>
</feature>
<dbReference type="PaxDb" id="39947-A0A0P0VHF9"/>
<reference evidence="3" key="1">
    <citation type="journal article" date="2005" name="Nature">
        <title>The map-based sequence of the rice genome.</title>
        <authorList>
            <consortium name="International rice genome sequencing project (IRGSP)"/>
            <person name="Matsumoto T."/>
            <person name="Wu J."/>
            <person name="Kanamori H."/>
            <person name="Katayose Y."/>
            <person name="Fujisawa M."/>
            <person name="Namiki N."/>
            <person name="Mizuno H."/>
            <person name="Yamamoto K."/>
            <person name="Antonio B.A."/>
            <person name="Baba T."/>
            <person name="Sakata K."/>
            <person name="Nagamura Y."/>
            <person name="Aoki H."/>
            <person name="Arikawa K."/>
            <person name="Arita K."/>
            <person name="Bito T."/>
            <person name="Chiden Y."/>
            <person name="Fujitsuka N."/>
            <person name="Fukunaka R."/>
            <person name="Hamada M."/>
            <person name="Harada C."/>
            <person name="Hayashi A."/>
            <person name="Hijishita S."/>
            <person name="Honda M."/>
            <person name="Hosokawa S."/>
            <person name="Ichikawa Y."/>
            <person name="Idonuma A."/>
            <person name="Iijima M."/>
            <person name="Ikeda M."/>
            <person name="Ikeno M."/>
            <person name="Ito K."/>
            <person name="Ito S."/>
            <person name="Ito T."/>
            <person name="Ito Y."/>
            <person name="Ito Y."/>
            <person name="Iwabuchi A."/>
            <person name="Kamiya K."/>
            <person name="Karasawa W."/>
            <person name="Kurita K."/>
            <person name="Katagiri S."/>
            <person name="Kikuta A."/>
            <person name="Kobayashi H."/>
            <person name="Kobayashi N."/>
            <person name="Machita K."/>
            <person name="Maehara T."/>
            <person name="Masukawa M."/>
            <person name="Mizubayashi T."/>
            <person name="Mukai Y."/>
            <person name="Nagasaki H."/>
            <person name="Nagata Y."/>
            <person name="Naito S."/>
            <person name="Nakashima M."/>
            <person name="Nakama Y."/>
            <person name="Nakamichi Y."/>
            <person name="Nakamura M."/>
            <person name="Meguro A."/>
            <person name="Negishi M."/>
            <person name="Ohta I."/>
            <person name="Ohta T."/>
            <person name="Okamoto M."/>
            <person name="Ono N."/>
            <person name="Saji S."/>
            <person name="Sakaguchi M."/>
            <person name="Sakai K."/>
            <person name="Shibata M."/>
            <person name="Shimokawa T."/>
            <person name="Song J."/>
            <person name="Takazaki Y."/>
            <person name="Terasawa K."/>
            <person name="Tsugane M."/>
            <person name="Tsuji K."/>
            <person name="Ueda S."/>
            <person name="Waki K."/>
            <person name="Yamagata H."/>
            <person name="Yamamoto M."/>
            <person name="Yamamoto S."/>
            <person name="Yamane H."/>
            <person name="Yoshiki S."/>
            <person name="Yoshihara R."/>
            <person name="Yukawa K."/>
            <person name="Zhong H."/>
            <person name="Yano M."/>
            <person name="Yuan Q."/>
            <person name="Ouyang S."/>
            <person name="Liu J."/>
            <person name="Jones K.M."/>
            <person name="Gansberger K."/>
            <person name="Moffat K."/>
            <person name="Hill J."/>
            <person name="Bera J."/>
            <person name="Fadrosh D."/>
            <person name="Jin S."/>
            <person name="Johri S."/>
            <person name="Kim M."/>
            <person name="Overton L."/>
            <person name="Reardon M."/>
            <person name="Tsitrin T."/>
            <person name="Vuong H."/>
            <person name="Weaver B."/>
            <person name="Ciecko A."/>
            <person name="Tallon L."/>
            <person name="Jackson J."/>
            <person name="Pai G."/>
            <person name="Aken S.V."/>
            <person name="Utterback T."/>
            <person name="Reidmuller S."/>
            <person name="Feldblyum T."/>
            <person name="Hsiao J."/>
            <person name="Zismann V."/>
            <person name="Iobst S."/>
            <person name="de Vazeille A.R."/>
            <person name="Buell C.R."/>
            <person name="Ying K."/>
            <person name="Li Y."/>
            <person name="Lu T."/>
            <person name="Huang Y."/>
            <person name="Zhao Q."/>
            <person name="Feng Q."/>
            <person name="Zhang L."/>
            <person name="Zhu J."/>
            <person name="Weng Q."/>
            <person name="Mu J."/>
            <person name="Lu Y."/>
            <person name="Fan D."/>
            <person name="Liu Y."/>
            <person name="Guan J."/>
            <person name="Zhang Y."/>
            <person name="Yu S."/>
            <person name="Liu X."/>
            <person name="Zhang Y."/>
            <person name="Hong G."/>
            <person name="Han B."/>
            <person name="Choisne N."/>
            <person name="Demange N."/>
            <person name="Orjeda G."/>
            <person name="Samain S."/>
            <person name="Cattolico L."/>
            <person name="Pelletier E."/>
            <person name="Couloux A."/>
            <person name="Segurens B."/>
            <person name="Wincker P."/>
            <person name="D'Hont A."/>
            <person name="Scarpelli C."/>
            <person name="Weissenbach J."/>
            <person name="Salanoubat M."/>
            <person name="Quetier F."/>
            <person name="Yu Y."/>
            <person name="Kim H.R."/>
            <person name="Rambo T."/>
            <person name="Currie J."/>
            <person name="Collura K."/>
            <person name="Luo M."/>
            <person name="Yang T."/>
            <person name="Ammiraju J.S.S."/>
            <person name="Engler F."/>
            <person name="Soderlund C."/>
            <person name="Wing R.A."/>
            <person name="Palmer L.E."/>
            <person name="de la Bastide M."/>
            <person name="Spiegel L."/>
            <person name="Nascimento L."/>
            <person name="Zutavern T."/>
            <person name="O'Shaughnessy A."/>
            <person name="Dike S."/>
            <person name="Dedhia N."/>
            <person name="Preston R."/>
            <person name="Balija V."/>
            <person name="McCombie W.R."/>
            <person name="Chow T."/>
            <person name="Chen H."/>
            <person name="Chung M."/>
            <person name="Chen C."/>
            <person name="Shaw J."/>
            <person name="Wu H."/>
            <person name="Hsiao K."/>
            <person name="Chao Y."/>
            <person name="Chu M."/>
            <person name="Cheng C."/>
            <person name="Hour A."/>
            <person name="Lee P."/>
            <person name="Lin S."/>
            <person name="Lin Y."/>
            <person name="Liou J."/>
            <person name="Liu S."/>
            <person name="Hsing Y."/>
            <person name="Raghuvanshi S."/>
            <person name="Mohanty A."/>
            <person name="Bharti A.K."/>
            <person name="Gaur A."/>
            <person name="Gupta V."/>
            <person name="Kumar D."/>
            <person name="Ravi V."/>
            <person name="Vij S."/>
            <person name="Kapur A."/>
            <person name="Khurana P."/>
            <person name="Khurana P."/>
            <person name="Khurana J.P."/>
            <person name="Tyagi A.K."/>
            <person name="Gaikwad K."/>
            <person name="Singh A."/>
            <person name="Dalal V."/>
            <person name="Srivastava S."/>
            <person name="Dixit A."/>
            <person name="Pal A.K."/>
            <person name="Ghazi I.A."/>
            <person name="Yadav M."/>
            <person name="Pandit A."/>
            <person name="Bhargava A."/>
            <person name="Sureshbabu K."/>
            <person name="Batra K."/>
            <person name="Sharma T.R."/>
            <person name="Mohapatra T."/>
            <person name="Singh N.K."/>
            <person name="Messing J."/>
            <person name="Nelson A.B."/>
            <person name="Fuks G."/>
            <person name="Kavchok S."/>
            <person name="Keizer G."/>
            <person name="Linton E."/>
            <person name="Llaca V."/>
            <person name="Song R."/>
            <person name="Tanyolac B."/>
            <person name="Young S."/>
            <person name="Ho-Il K."/>
            <person name="Hahn J.H."/>
            <person name="Sangsakoo G."/>
            <person name="Vanavichit A."/>
            <person name="de Mattos Luiz.A.T."/>
            <person name="Zimmer P.D."/>
            <person name="Malone G."/>
            <person name="Dellagostin O."/>
            <person name="de Oliveira A.C."/>
            <person name="Bevan M."/>
            <person name="Bancroft I."/>
            <person name="Minx P."/>
            <person name="Cordum H."/>
            <person name="Wilson R."/>
            <person name="Cheng Z."/>
            <person name="Jin W."/>
            <person name="Jiang J."/>
            <person name="Leong S.A."/>
            <person name="Iwama H."/>
            <person name="Gojobori T."/>
            <person name="Itoh T."/>
            <person name="Niimura Y."/>
            <person name="Fujii Y."/>
            <person name="Habara T."/>
            <person name="Sakai H."/>
            <person name="Sato Y."/>
            <person name="Wilson G."/>
            <person name="Kumar K."/>
            <person name="McCouch S."/>
            <person name="Juretic N."/>
            <person name="Hoen D."/>
            <person name="Wright S."/>
            <person name="Bruskiewich R."/>
            <person name="Bureau T."/>
            <person name="Miyao A."/>
            <person name="Hirochika H."/>
            <person name="Nishikawa T."/>
            <person name="Kadowaki K."/>
            <person name="Sugiura M."/>
            <person name="Burr B."/>
            <person name="Sasaki T."/>
        </authorList>
    </citation>
    <scope>NUCLEOTIDE SEQUENCE [LARGE SCALE GENOMIC DNA]</scope>
    <source>
        <strain evidence="3">cv. Nipponbare</strain>
    </source>
</reference>
<organism evidence="2 3">
    <name type="scientific">Oryza sativa subsp. japonica</name>
    <name type="common">Rice</name>
    <dbReference type="NCBI Taxonomy" id="39947"/>
    <lineage>
        <taxon>Eukaryota</taxon>
        <taxon>Viridiplantae</taxon>
        <taxon>Streptophyta</taxon>
        <taxon>Embryophyta</taxon>
        <taxon>Tracheophyta</taxon>
        <taxon>Spermatophyta</taxon>
        <taxon>Magnoliopsida</taxon>
        <taxon>Liliopsida</taxon>
        <taxon>Poales</taxon>
        <taxon>Poaceae</taxon>
        <taxon>BOP clade</taxon>
        <taxon>Oryzoideae</taxon>
        <taxon>Oryzeae</taxon>
        <taxon>Oryzinae</taxon>
        <taxon>Oryza</taxon>
        <taxon>Oryza sativa</taxon>
    </lineage>
</organism>
<feature type="region of interest" description="Disordered" evidence="1">
    <location>
        <begin position="136"/>
        <end position="176"/>
    </location>
</feature>
<dbReference type="Proteomes" id="UP000059680">
    <property type="component" value="Chromosome 2"/>
</dbReference>